<dbReference type="Pfam" id="PF00069">
    <property type="entry name" value="Pkinase"/>
    <property type="match status" value="1"/>
</dbReference>
<feature type="compositionally biased region" description="Basic residues" evidence="4">
    <location>
        <begin position="974"/>
        <end position="988"/>
    </location>
</feature>
<evidence type="ECO:0000256" key="1">
    <source>
        <dbReference type="ARBA" id="ARBA00022741"/>
    </source>
</evidence>
<dbReference type="PROSITE" id="PS00107">
    <property type="entry name" value="PROTEIN_KINASE_ATP"/>
    <property type="match status" value="1"/>
</dbReference>
<dbReference type="InterPro" id="IPR000719">
    <property type="entry name" value="Prot_kinase_dom"/>
</dbReference>
<dbReference type="EMBL" id="KZ819287">
    <property type="protein sequence ID" value="PWN99616.1"/>
    <property type="molecule type" value="Genomic_DNA"/>
</dbReference>
<feature type="compositionally biased region" description="Low complexity" evidence="4">
    <location>
        <begin position="216"/>
        <end position="232"/>
    </location>
</feature>
<gene>
    <name evidence="6" type="ORF">FA09DRAFT_324716</name>
</gene>
<feature type="region of interest" description="Disordered" evidence="4">
    <location>
        <begin position="1149"/>
        <end position="1217"/>
    </location>
</feature>
<accession>A0A316ZE89</accession>
<evidence type="ECO:0000256" key="4">
    <source>
        <dbReference type="SAM" id="MobiDB-lite"/>
    </source>
</evidence>
<dbReference type="InterPro" id="IPR013877">
    <property type="entry name" value="YAP-bd/ALF4/Glomulin"/>
</dbReference>
<dbReference type="STRING" id="58919.A0A316ZE89"/>
<feature type="compositionally biased region" description="Low complexity" evidence="4">
    <location>
        <begin position="1201"/>
        <end position="1215"/>
    </location>
</feature>
<dbReference type="SMART" id="SM00220">
    <property type="entry name" value="S_TKc"/>
    <property type="match status" value="1"/>
</dbReference>
<dbReference type="Proteomes" id="UP000245946">
    <property type="component" value="Unassembled WGS sequence"/>
</dbReference>
<proteinExistence type="predicted"/>
<feature type="compositionally biased region" description="Polar residues" evidence="4">
    <location>
        <begin position="1060"/>
        <end position="1074"/>
    </location>
</feature>
<dbReference type="GO" id="GO:0004674">
    <property type="term" value="F:protein serine/threonine kinase activity"/>
    <property type="evidence" value="ECO:0007669"/>
    <property type="project" value="InterPro"/>
</dbReference>
<dbReference type="PROSITE" id="PS50011">
    <property type="entry name" value="PROTEIN_KINASE_DOM"/>
    <property type="match status" value="1"/>
</dbReference>
<dbReference type="GO" id="GO:0005524">
    <property type="term" value="F:ATP binding"/>
    <property type="evidence" value="ECO:0007669"/>
    <property type="project" value="UniProtKB-UniRule"/>
</dbReference>
<feature type="compositionally biased region" description="Basic and acidic residues" evidence="4">
    <location>
        <begin position="233"/>
        <end position="256"/>
    </location>
</feature>
<dbReference type="RefSeq" id="XP_025599895.1">
    <property type="nucleotide sequence ID" value="XM_025741131.1"/>
</dbReference>
<feature type="compositionally biased region" description="Low complexity" evidence="4">
    <location>
        <begin position="119"/>
        <end position="139"/>
    </location>
</feature>
<sequence length="1835" mass="192571">MPALINDLALPAPSATPPNQPRPSSSRHLSTPARSQSRSPSPFLRASSSGRMQPHSPADPGPSRSAGSTNMTPALGDFTPISSMGSPVRRDDTPRASARGRSGTGATPADEELAAMLGRSPAAASLKAASSRPSSRNPSPSRPPHPSKRSSLPAASVLGGIGLGLDSGPRPTSARKESSRRGPAATPAAASDPSGSPATPTGTPAPRAPQQASDSTPRQGAAATAARPAMPRQRTEADERARAAAREAERLDWERTRGAGSDVMKLKEEGGEREGEWQESDVLPTLEQCESYRSEPVEVPSADVLLSCGVSDYTVLPRILGRGKFSTVFMASKNGELSAIKHTALFPHHQLISTRLLREPTLLAELPPHPNLVAVQETVRTPGHFYLVEEYLGGYVTLEALVGQLSQAPADAPATLPFDVASCVLDQLISAVQAIHVPLQICHRDIKPENILVHPDSLQLKLLDFGLATHYSKSEPKLSTCCGSPAFHCPEIVRALASPPGAVSYWGPEVDAWTVGVTMLRCLTGARFPLGSSHSSLRSMAIRAQRAVATIADPALRERVGALLDMDGTRRMRRFSEMAAANETQHGEANRGNKAFKSTTFIPVEPTHTMKLPVLVGPAAERAVVSPGAMTPGQSRHATPQGSRAGSPIATPRPEPYTEPSSPGAPAPIVLLNPTMQPPQRLLSFMKYCFRCAGILYHAWPDPPVGGGDGYWQRALSESVGELPLASPTTPLFPVFGTAERPDGYAHVHIFECVIELPEEQPPEESGFSLVQSIMAAFGRRPTNKRSLSTPAKPRVTERDAAKAPGTPTAARATPGASGKEGEIRCLRFYVIARFPKLPSGGMGAVSRPPFSRQASQATFGRRSRASSAAGSAAAAGGLPSAPASGNSSGTESPTARKVSLDVDDAGHPRDGTPRGTRDATPKGVRDGSRARSGILRSVSSPHLLPADAELSIETQVALPPATGRSPSSSRAASRTRKASRASRSRKSKVFIQVTDERAVEFVRKALSVGGTSETSDADEPDELASLLREAGEPGNPQRSDQTRRRPGAANRSRSRASIATLTSQDPATPTASRPGTVRSPSLAGFPFPTRDDEQESRGRRGRDAANGPRGGRAPSMLSSTTLHEEAVTPRDDLRQTLDVLAASLRPLTRSSDMPLRQGSASSGSSAAASPGEAHSSEPSPALSAGGVSSASPSPAPSPGDTPSSEASSNAGRSSDGAYQQVRTLLAGLSQRLAAAEQSGASALEDMISPVVFALFSSLSPALGLEDREVADLPRVSSAVAEDTTLSGLASSALQVVARHASPRELYIAAQERLEMLADQSRRDGGAVARGGIWCAALEVAGIVSFLAAVIPRIRTQKPHNFVDPLLSLLPRVLRSTVADTGSGGTTRTEAAVAIMTAVCRLTSQAAQWEKTALGSGKAGDAATPQKSPSDSLLALLFTCLILLADDLPTHDHAAPQHTLAELHFRAAQPQFVLPGDAPRVSDELRVQSGSARINAAEVWTALEEARRTLELDLEVLAFAKQPPTLDAAEDDRRSSTVSLGAYLLLVQLEARAPRAPCAAEQAELRLRESLPLVHACLGTGASGAVAGPSKTGSPELSPSAARPVSLLADSAQLWLMWCLEALDGRQLGDELLLPLVHAVSAHAALSPRPTARHISFRLLRRLIASAPSDAGLDLVRDLVGESPYPQLRVAVLGLVRELAEEHLDGKASAGGSDLAPGEAPKPHAFASPRLLAALQPIVFVLPDAEHAGAQPPAAYLSDHAAWLIEACNLLYFLLLRDAANQTSIRSPDVASAVAASLVAPLRTLLAGAGEPAEPAVATQIHCVQLALERVERAL</sequence>
<dbReference type="GO" id="GO:0010506">
    <property type="term" value="P:regulation of autophagy"/>
    <property type="evidence" value="ECO:0007669"/>
    <property type="project" value="InterPro"/>
</dbReference>
<feature type="compositionally biased region" description="Low complexity" evidence="4">
    <location>
        <begin position="181"/>
        <end position="209"/>
    </location>
</feature>
<evidence type="ECO:0000313" key="6">
    <source>
        <dbReference type="EMBL" id="PWN99616.1"/>
    </source>
</evidence>
<dbReference type="GO" id="GO:0005737">
    <property type="term" value="C:cytoplasm"/>
    <property type="evidence" value="ECO:0007669"/>
    <property type="project" value="TreeGrafter"/>
</dbReference>
<evidence type="ECO:0000256" key="2">
    <source>
        <dbReference type="ARBA" id="ARBA00022840"/>
    </source>
</evidence>
<dbReference type="InterPro" id="IPR008271">
    <property type="entry name" value="Ser/Thr_kinase_AS"/>
</dbReference>
<keyword evidence="1 3" id="KW-0547">Nucleotide-binding</keyword>
<feature type="compositionally biased region" description="Polar residues" evidence="4">
    <location>
        <begin position="632"/>
        <end position="644"/>
    </location>
</feature>
<feature type="compositionally biased region" description="Low complexity" evidence="4">
    <location>
        <begin position="803"/>
        <end position="818"/>
    </location>
</feature>
<feature type="compositionally biased region" description="Basic and acidic residues" evidence="4">
    <location>
        <begin position="899"/>
        <end position="930"/>
    </location>
</feature>
<reference evidence="6 7" key="1">
    <citation type="journal article" date="2018" name="Mol. Biol. Evol.">
        <title>Broad Genomic Sampling Reveals a Smut Pathogenic Ancestry of the Fungal Clade Ustilaginomycotina.</title>
        <authorList>
            <person name="Kijpornyongpan T."/>
            <person name="Mondo S.J."/>
            <person name="Barry K."/>
            <person name="Sandor L."/>
            <person name="Lee J."/>
            <person name="Lipzen A."/>
            <person name="Pangilinan J."/>
            <person name="LaButti K."/>
            <person name="Hainaut M."/>
            <person name="Henrissat B."/>
            <person name="Grigoriev I.V."/>
            <person name="Spatafora J.W."/>
            <person name="Aime M.C."/>
        </authorList>
    </citation>
    <scope>NUCLEOTIDE SEQUENCE [LARGE SCALE GENOMIC DNA]</scope>
    <source>
        <strain evidence="6 7">MCA 4186</strain>
    </source>
</reference>
<feature type="compositionally biased region" description="Low complexity" evidence="4">
    <location>
        <begin position="866"/>
        <end position="890"/>
    </location>
</feature>
<feature type="region of interest" description="Disordered" evidence="4">
    <location>
        <begin position="627"/>
        <end position="672"/>
    </location>
</feature>
<feature type="region of interest" description="Disordered" evidence="4">
    <location>
        <begin position="1030"/>
        <end position="1131"/>
    </location>
</feature>
<protein>
    <recommendedName>
        <fullName evidence="5">Protein kinase domain-containing protein</fullName>
    </recommendedName>
</protein>
<dbReference type="InterPro" id="IPR011009">
    <property type="entry name" value="Kinase-like_dom_sf"/>
</dbReference>
<dbReference type="SUPFAM" id="SSF56112">
    <property type="entry name" value="Protein kinase-like (PK-like)"/>
    <property type="match status" value="1"/>
</dbReference>
<feature type="region of interest" description="Disordered" evidence="4">
    <location>
        <begin position="781"/>
        <end position="819"/>
    </location>
</feature>
<evidence type="ECO:0000256" key="3">
    <source>
        <dbReference type="PROSITE-ProRule" id="PRU10141"/>
    </source>
</evidence>
<dbReference type="Gene3D" id="1.10.510.10">
    <property type="entry name" value="Transferase(Phosphotransferase) domain 1"/>
    <property type="match status" value="1"/>
</dbReference>
<dbReference type="InterPro" id="IPR045269">
    <property type="entry name" value="Atg1-like"/>
</dbReference>
<dbReference type="InterPro" id="IPR017441">
    <property type="entry name" value="Protein_kinase_ATP_BS"/>
</dbReference>
<keyword evidence="7" id="KW-1185">Reference proteome</keyword>
<organism evidence="6 7">
    <name type="scientific">Tilletiopsis washingtonensis</name>
    <dbReference type="NCBI Taxonomy" id="58919"/>
    <lineage>
        <taxon>Eukaryota</taxon>
        <taxon>Fungi</taxon>
        <taxon>Dikarya</taxon>
        <taxon>Basidiomycota</taxon>
        <taxon>Ustilaginomycotina</taxon>
        <taxon>Exobasidiomycetes</taxon>
        <taxon>Entylomatales</taxon>
        <taxon>Entylomatales incertae sedis</taxon>
        <taxon>Tilletiopsis</taxon>
    </lineage>
</organism>
<dbReference type="PROSITE" id="PS00108">
    <property type="entry name" value="PROTEIN_KINASE_ST"/>
    <property type="match status" value="1"/>
</dbReference>
<feature type="region of interest" description="Disordered" evidence="4">
    <location>
        <begin position="959"/>
        <end position="988"/>
    </location>
</feature>
<dbReference type="PANTHER" id="PTHR24348:SF68">
    <property type="entry name" value="SERINE_THREONINE-PROTEIN KINASE ATG1C"/>
    <property type="match status" value="1"/>
</dbReference>
<feature type="compositionally biased region" description="Low complexity" evidence="4">
    <location>
        <begin position="1048"/>
        <end position="1058"/>
    </location>
</feature>
<feature type="compositionally biased region" description="Polar residues" evidence="4">
    <location>
        <begin position="22"/>
        <end position="51"/>
    </location>
</feature>
<feature type="domain" description="Protein kinase" evidence="5">
    <location>
        <begin position="314"/>
        <end position="589"/>
    </location>
</feature>
<feature type="compositionally biased region" description="Low complexity" evidence="4">
    <location>
        <begin position="1159"/>
        <end position="1193"/>
    </location>
</feature>
<feature type="region of interest" description="Disordered" evidence="4">
    <location>
        <begin position="841"/>
        <end position="941"/>
    </location>
</feature>
<dbReference type="OrthoDB" id="5396786at2759"/>
<evidence type="ECO:0000313" key="7">
    <source>
        <dbReference type="Proteomes" id="UP000245946"/>
    </source>
</evidence>
<dbReference type="PANTHER" id="PTHR24348">
    <property type="entry name" value="SERINE/THREONINE-PROTEIN KINASE UNC-51-RELATED"/>
    <property type="match status" value="1"/>
</dbReference>
<feature type="compositionally biased region" description="Basic and acidic residues" evidence="4">
    <location>
        <begin position="1090"/>
        <end position="1104"/>
    </location>
</feature>
<dbReference type="Pfam" id="PF08568">
    <property type="entry name" value="Kinetochor_Ybp2"/>
    <property type="match status" value="1"/>
</dbReference>
<dbReference type="GeneID" id="37268675"/>
<name>A0A316ZE89_9BASI</name>
<keyword evidence="2 3" id="KW-0067">ATP-binding</keyword>
<feature type="region of interest" description="Disordered" evidence="4">
    <location>
        <begin position="1"/>
        <end position="256"/>
    </location>
</feature>
<evidence type="ECO:0000259" key="5">
    <source>
        <dbReference type="PROSITE" id="PS50011"/>
    </source>
</evidence>
<feature type="binding site" evidence="3">
    <location>
        <position position="341"/>
    </location>
    <ligand>
        <name>ATP</name>
        <dbReference type="ChEBI" id="CHEBI:30616"/>
    </ligand>
</feature>